<reference evidence="3" key="1">
    <citation type="submission" date="2019-04" db="EMBL/GenBank/DDBJ databases">
        <title>Friends and foes A comparative genomics study of 23 Aspergillus species from section Flavi.</title>
        <authorList>
            <consortium name="DOE Joint Genome Institute"/>
            <person name="Kjaerbolling I."/>
            <person name="Vesth T."/>
            <person name="Frisvad J.C."/>
            <person name="Nybo J.L."/>
            <person name="Theobald S."/>
            <person name="Kildgaard S."/>
            <person name="Isbrandt T."/>
            <person name="Kuo A."/>
            <person name="Sato A."/>
            <person name="Lyhne E.K."/>
            <person name="Kogle M.E."/>
            <person name="Wiebenga A."/>
            <person name="Kun R.S."/>
            <person name="Lubbers R.J."/>
            <person name="Makela M.R."/>
            <person name="Barry K."/>
            <person name="Chovatia M."/>
            <person name="Clum A."/>
            <person name="Daum C."/>
            <person name="Haridas S."/>
            <person name="He G."/>
            <person name="LaButti K."/>
            <person name="Lipzen A."/>
            <person name="Mondo S."/>
            <person name="Riley R."/>
            <person name="Salamov A."/>
            <person name="Simmons B.A."/>
            <person name="Magnuson J.K."/>
            <person name="Henrissat B."/>
            <person name="Mortensen U.H."/>
            <person name="Larsen T.O."/>
            <person name="Devries R.P."/>
            <person name="Grigoriev I.V."/>
            <person name="Machida M."/>
            <person name="Baker S.E."/>
            <person name="Andersen M.R."/>
        </authorList>
    </citation>
    <scope>NUCLEOTIDE SEQUENCE [LARGE SCALE GENOMIC DNA]</scope>
    <source>
        <strain evidence="3">CBS 121.62</strain>
    </source>
</reference>
<dbReference type="Pfam" id="PF10383">
    <property type="entry name" value="Clr2"/>
    <property type="match status" value="1"/>
</dbReference>
<protein>
    <submittedName>
        <fullName evidence="3">Transcription-silencing protein Clr2-domain-containing protein</fullName>
    </submittedName>
</protein>
<proteinExistence type="predicted"/>
<dbReference type="SUPFAM" id="SSF51197">
    <property type="entry name" value="Clavaminate synthase-like"/>
    <property type="match status" value="1"/>
</dbReference>
<evidence type="ECO:0000259" key="2">
    <source>
        <dbReference type="Pfam" id="PF10383"/>
    </source>
</evidence>
<gene>
    <name evidence="3" type="ORF">BDV35DRAFT_384585</name>
</gene>
<feature type="region of interest" description="Disordered" evidence="1">
    <location>
        <begin position="435"/>
        <end position="458"/>
    </location>
</feature>
<dbReference type="VEuPathDB" id="FungiDB:AFLA_000811"/>
<dbReference type="Gene3D" id="2.60.120.330">
    <property type="entry name" value="B-lactam Antibiotic, Isopenicillin N Synthase, Chain"/>
    <property type="match status" value="1"/>
</dbReference>
<dbReference type="PANTHER" id="PTHR48420:SF1">
    <property type="entry name" value="NON-HAEM DIOXYGENASE N-TERMINAL DOMAIN-CONTAINING PROTEIN"/>
    <property type="match status" value="1"/>
</dbReference>
<dbReference type="EMBL" id="ML734679">
    <property type="protein sequence ID" value="KAB8241839.1"/>
    <property type="molecule type" value="Genomic_DNA"/>
</dbReference>
<dbReference type="VEuPathDB" id="FungiDB:AFLA_000810"/>
<dbReference type="FunFam" id="2.60.120.330:FF:000033">
    <property type="entry name" value="Clavaminate synthase-like protein"/>
    <property type="match status" value="1"/>
</dbReference>
<name>A0A5N6GL26_ASPFL</name>
<dbReference type="VEuPathDB" id="FungiDB:F9C07_2080583"/>
<dbReference type="Proteomes" id="UP000325434">
    <property type="component" value="Unassembled WGS sequence"/>
</dbReference>
<dbReference type="InterPro" id="IPR027443">
    <property type="entry name" value="IPNS-like_sf"/>
</dbReference>
<dbReference type="AlphaFoldDB" id="A0A5N6GL26"/>
<evidence type="ECO:0000313" key="3">
    <source>
        <dbReference type="EMBL" id="KAB8241839.1"/>
    </source>
</evidence>
<feature type="domain" description="Cryptic loci regulator 2 C-terminal" evidence="2">
    <location>
        <begin position="176"/>
        <end position="310"/>
    </location>
</feature>
<sequence>MDWRAERAALDEYIEQLGMQPSYVPRPGEVVLWAPEYQGELAWNHETKRVEMYAPNQNEWLGTPAWRAGIVGQTPEEDTVLQDLVITAPKKWGVNYSGFRVETFPDPQSYDKSYSLHYKYVHLLCIKPFNAYELFLQGIPPEELHPSIGYAMTIMSSFSLLDKYHFKGTWPNAAIYCRGIFIGAELLVVGDAVRLKPALPSYSEEVHNAVEDVMVIDEIRLELVNCVNDLMSDQLAERYQVRVAGKVYTNAPQRASAGTHGTSQPLPMKHEEVIDVFQSIGMGGYGSWYRVWEGATVEVSQNMIIGRCYEPDAMNLLFGSCSLGQDLSGVTKAREYSRKVDERIPEGKDWFWGDFRTQTLAIDTLNGQDVGHYSDARDIKMWRANLHILDGTADSADLRLAKLPGNVGRPSTKARSNFSEIGKLSRLVSTGLGAADVSNPVSSEEGPNLPDEEDTSESDEVFTLAMNQLPGGTDESEEGQTAEARYLITDTLKLLLVDTLDPRFTYGEETLTFWSLTYFADCYYILSPNSIRSFGEGQQQVNCNSLVYSSIDHPLTSHKNTIATMGLDGVPQAQAVTVSLKDLINGTVSFETLTEAFGPSSLGIIVVKDLDPEFQRLRTQVLSNASYLAALPNDELESLTSPSAKYLVGWSCGKETLRSGHFDTLKGSYYVNCAFYQDPTLQGAPADNFPDLSEYTAPNIWPPADRLPTFRPALEELCRLVIDTAALVARACDRYATENIEGYKSGYLEHVVRTSLTTKARLLHYFPAEAGVGERDGEGEGEGDDDWCATHLDHGCLTGLTSAMFVDEVASPPGQGGELVELGASPDPKAGLYIQSRTGKVVKVNIPRDCLAFQTGEALQLITRGKFRAVPHFVKGAKPSAGKRIARNTLAVFTQPNLEEEVESGKSFAEFAREVVARTY</sequence>
<organism evidence="3">
    <name type="scientific">Aspergillus flavus</name>
    <dbReference type="NCBI Taxonomy" id="5059"/>
    <lineage>
        <taxon>Eukaryota</taxon>
        <taxon>Fungi</taxon>
        <taxon>Dikarya</taxon>
        <taxon>Ascomycota</taxon>
        <taxon>Pezizomycotina</taxon>
        <taxon>Eurotiomycetes</taxon>
        <taxon>Eurotiomycetidae</taxon>
        <taxon>Eurotiales</taxon>
        <taxon>Aspergillaceae</taxon>
        <taxon>Aspergillus</taxon>
        <taxon>Aspergillus subgen. Circumdati</taxon>
    </lineage>
</organism>
<dbReference type="PANTHER" id="PTHR48420">
    <property type="entry name" value="NON-HAEM DIOXYGENASE N-TERMINAL DOMAIN-CONTAINING PROTEIN"/>
    <property type="match status" value="1"/>
</dbReference>
<accession>A0A5N6GL26</accession>
<dbReference type="InterPro" id="IPR018839">
    <property type="entry name" value="Tscrpt-silencing_Clr2_C"/>
</dbReference>
<evidence type="ECO:0000256" key="1">
    <source>
        <dbReference type="SAM" id="MobiDB-lite"/>
    </source>
</evidence>